<reference evidence="5 6" key="1">
    <citation type="submission" date="2019-03" db="EMBL/GenBank/DDBJ databases">
        <title>Genomic Encyclopedia of Type Strains, Phase IV (KMG-IV): sequencing the most valuable type-strain genomes for metagenomic binning, comparative biology and taxonomic classification.</title>
        <authorList>
            <person name="Goeker M."/>
        </authorList>
    </citation>
    <scope>NUCLEOTIDE SEQUENCE [LARGE SCALE GENOMIC DNA]</scope>
    <source>
        <strain evidence="5 6">DSM 101</strain>
    </source>
</reference>
<dbReference type="PROSITE" id="PS50110">
    <property type="entry name" value="RESPONSE_REGULATORY"/>
    <property type="match status" value="1"/>
</dbReference>
<feature type="domain" description="Response regulatory" evidence="4">
    <location>
        <begin position="3"/>
        <end position="119"/>
    </location>
</feature>
<dbReference type="PANTHER" id="PTHR45339:SF1">
    <property type="entry name" value="HYBRID SIGNAL TRANSDUCTION HISTIDINE KINASE J"/>
    <property type="match status" value="1"/>
</dbReference>
<dbReference type="InterPro" id="IPR001789">
    <property type="entry name" value="Sig_transdc_resp-reg_receiver"/>
</dbReference>
<name>A0A4R1I3I2_ANCAQ</name>
<evidence type="ECO:0000256" key="2">
    <source>
        <dbReference type="ARBA" id="ARBA00023012"/>
    </source>
</evidence>
<keyword evidence="6" id="KW-1185">Reference proteome</keyword>
<dbReference type="Gene3D" id="3.40.50.2300">
    <property type="match status" value="1"/>
</dbReference>
<dbReference type="Proteomes" id="UP000295030">
    <property type="component" value="Unassembled WGS sequence"/>
</dbReference>
<feature type="modified residue" description="4-aspartylphosphate" evidence="3">
    <location>
        <position position="52"/>
    </location>
</feature>
<evidence type="ECO:0000313" key="6">
    <source>
        <dbReference type="Proteomes" id="UP000295030"/>
    </source>
</evidence>
<dbReference type="Pfam" id="PF00072">
    <property type="entry name" value="Response_reg"/>
    <property type="match status" value="1"/>
</dbReference>
<organism evidence="5 6">
    <name type="scientific">Ancylobacter aquaticus</name>
    <dbReference type="NCBI Taxonomy" id="100"/>
    <lineage>
        <taxon>Bacteria</taxon>
        <taxon>Pseudomonadati</taxon>
        <taxon>Pseudomonadota</taxon>
        <taxon>Alphaproteobacteria</taxon>
        <taxon>Hyphomicrobiales</taxon>
        <taxon>Xanthobacteraceae</taxon>
        <taxon>Ancylobacter</taxon>
    </lineage>
</organism>
<dbReference type="SUPFAM" id="SSF52172">
    <property type="entry name" value="CheY-like"/>
    <property type="match status" value="1"/>
</dbReference>
<dbReference type="PANTHER" id="PTHR45339">
    <property type="entry name" value="HYBRID SIGNAL TRANSDUCTION HISTIDINE KINASE J"/>
    <property type="match status" value="1"/>
</dbReference>
<dbReference type="OrthoDB" id="9801602at2"/>
<dbReference type="SMART" id="SM00448">
    <property type="entry name" value="REC"/>
    <property type="match status" value="1"/>
</dbReference>
<proteinExistence type="predicted"/>
<gene>
    <name evidence="5" type="ORF">EV667_2568</name>
</gene>
<keyword evidence="2" id="KW-0902">Two-component regulatory system</keyword>
<accession>A0A4R1I3I2</accession>
<comment type="caution">
    <text evidence="5">The sequence shown here is derived from an EMBL/GenBank/DDBJ whole genome shotgun (WGS) entry which is preliminary data.</text>
</comment>
<dbReference type="GO" id="GO:0000160">
    <property type="term" value="P:phosphorelay signal transduction system"/>
    <property type="evidence" value="ECO:0007669"/>
    <property type="project" value="UniProtKB-KW"/>
</dbReference>
<evidence type="ECO:0000259" key="4">
    <source>
        <dbReference type="PROSITE" id="PS50110"/>
    </source>
</evidence>
<dbReference type="RefSeq" id="WP_131835703.1">
    <property type="nucleotide sequence ID" value="NZ_SMFY01000002.1"/>
</dbReference>
<keyword evidence="1 3" id="KW-0597">Phosphoprotein</keyword>
<dbReference type="AlphaFoldDB" id="A0A4R1I3I2"/>
<protein>
    <submittedName>
        <fullName evidence="5">Response regulator receiver domain-containing protein</fullName>
    </submittedName>
</protein>
<dbReference type="InterPro" id="IPR011006">
    <property type="entry name" value="CheY-like_superfamily"/>
</dbReference>
<sequence length="123" mass="13529">MTKILLVEDNEMNRDMLSRRLARNGFEVVIAVNGQEGVDLALSEKPALILMDMSLPVLDGWEATRQVKANPETAGIPVIALTAHAMASDREQAMAAGCDDFDTKPVELPRLLEKIKTRLGLQE</sequence>
<evidence type="ECO:0000256" key="3">
    <source>
        <dbReference type="PROSITE-ProRule" id="PRU00169"/>
    </source>
</evidence>
<dbReference type="EMBL" id="SMFY01000002">
    <property type="protein sequence ID" value="TCK28561.1"/>
    <property type="molecule type" value="Genomic_DNA"/>
</dbReference>
<evidence type="ECO:0000256" key="1">
    <source>
        <dbReference type="ARBA" id="ARBA00022553"/>
    </source>
</evidence>
<evidence type="ECO:0000313" key="5">
    <source>
        <dbReference type="EMBL" id="TCK28561.1"/>
    </source>
</evidence>